<evidence type="ECO:0000256" key="7">
    <source>
        <dbReference type="ARBA" id="ARBA00023065"/>
    </source>
</evidence>
<evidence type="ECO:0000256" key="1">
    <source>
        <dbReference type="ARBA" id="ARBA00004571"/>
    </source>
</evidence>
<dbReference type="PANTHER" id="PTHR32552">
    <property type="entry name" value="FERRICHROME IRON RECEPTOR-RELATED"/>
    <property type="match status" value="1"/>
</dbReference>
<keyword evidence="3 11" id="KW-1134">Transmembrane beta strand</keyword>
<reference evidence="17" key="1">
    <citation type="journal article" date="2019" name="Int. J. Syst. Evol. Microbiol.">
        <title>The Global Catalogue of Microorganisms (GCM) 10K type strain sequencing project: providing services to taxonomists for standard genome sequencing and annotation.</title>
        <authorList>
            <consortium name="The Broad Institute Genomics Platform"/>
            <consortium name="The Broad Institute Genome Sequencing Center for Infectious Disease"/>
            <person name="Wu L."/>
            <person name="Ma J."/>
        </authorList>
    </citation>
    <scope>NUCLEOTIDE SEQUENCE [LARGE SCALE GENOMIC DNA]</scope>
    <source>
        <strain evidence="17">CGMCC 1.16275</strain>
    </source>
</reference>
<dbReference type="EMBL" id="JBHUDY010000002">
    <property type="protein sequence ID" value="MFD1613297.1"/>
    <property type="molecule type" value="Genomic_DNA"/>
</dbReference>
<protein>
    <submittedName>
        <fullName evidence="16">TonB-dependent receptor</fullName>
    </submittedName>
</protein>
<dbReference type="InterPro" id="IPR036942">
    <property type="entry name" value="Beta-barrel_TonB_sf"/>
</dbReference>
<evidence type="ECO:0000256" key="9">
    <source>
        <dbReference type="ARBA" id="ARBA00023136"/>
    </source>
</evidence>
<gene>
    <name evidence="16" type="ORF">ACFSCW_15935</name>
</gene>
<dbReference type="PROSITE" id="PS52016">
    <property type="entry name" value="TONB_DEPENDENT_REC_3"/>
    <property type="match status" value="1"/>
</dbReference>
<evidence type="ECO:0000256" key="12">
    <source>
        <dbReference type="RuleBase" id="RU003357"/>
    </source>
</evidence>
<organism evidence="16 17">
    <name type="scientific">Sphingomonas tabacisoli</name>
    <dbReference type="NCBI Taxonomy" id="2249466"/>
    <lineage>
        <taxon>Bacteria</taxon>
        <taxon>Pseudomonadati</taxon>
        <taxon>Pseudomonadota</taxon>
        <taxon>Alphaproteobacteria</taxon>
        <taxon>Sphingomonadales</taxon>
        <taxon>Sphingomonadaceae</taxon>
        <taxon>Sphingomonas</taxon>
    </lineage>
</organism>
<evidence type="ECO:0000259" key="15">
    <source>
        <dbReference type="Pfam" id="PF07715"/>
    </source>
</evidence>
<dbReference type="InterPro" id="IPR012910">
    <property type="entry name" value="Plug_dom"/>
</dbReference>
<keyword evidence="6" id="KW-0408">Iron</keyword>
<keyword evidence="7" id="KW-0406">Ion transport</keyword>
<comment type="similarity">
    <text evidence="11 12">Belongs to the TonB-dependent receptor family.</text>
</comment>
<evidence type="ECO:0000259" key="14">
    <source>
        <dbReference type="Pfam" id="PF00593"/>
    </source>
</evidence>
<dbReference type="Proteomes" id="UP001597115">
    <property type="component" value="Unassembled WGS sequence"/>
</dbReference>
<evidence type="ECO:0000256" key="3">
    <source>
        <dbReference type="ARBA" id="ARBA00022452"/>
    </source>
</evidence>
<evidence type="ECO:0000256" key="2">
    <source>
        <dbReference type="ARBA" id="ARBA00022448"/>
    </source>
</evidence>
<comment type="caution">
    <text evidence="16">The sequence shown here is derived from an EMBL/GenBank/DDBJ whole genome shotgun (WGS) entry which is preliminary data.</text>
</comment>
<feature type="domain" description="TonB-dependent receptor plug" evidence="15">
    <location>
        <begin position="54"/>
        <end position="167"/>
    </location>
</feature>
<evidence type="ECO:0000256" key="11">
    <source>
        <dbReference type="PROSITE-ProRule" id="PRU01360"/>
    </source>
</evidence>
<evidence type="ECO:0000313" key="16">
    <source>
        <dbReference type="EMBL" id="MFD1613297.1"/>
    </source>
</evidence>
<keyword evidence="4" id="KW-0410">Iron transport</keyword>
<keyword evidence="9 11" id="KW-0472">Membrane</keyword>
<dbReference type="SUPFAM" id="SSF56935">
    <property type="entry name" value="Porins"/>
    <property type="match status" value="1"/>
</dbReference>
<evidence type="ECO:0000256" key="4">
    <source>
        <dbReference type="ARBA" id="ARBA00022496"/>
    </source>
</evidence>
<keyword evidence="2 11" id="KW-0813">Transport</keyword>
<dbReference type="InterPro" id="IPR039426">
    <property type="entry name" value="TonB-dep_rcpt-like"/>
</dbReference>
<dbReference type="CDD" id="cd01347">
    <property type="entry name" value="ligand_gated_channel"/>
    <property type="match status" value="1"/>
</dbReference>
<keyword evidence="17" id="KW-1185">Reference proteome</keyword>
<evidence type="ECO:0000256" key="6">
    <source>
        <dbReference type="ARBA" id="ARBA00023004"/>
    </source>
</evidence>
<keyword evidence="13" id="KW-0732">Signal</keyword>
<feature type="domain" description="TonB-dependent receptor-like beta-barrel" evidence="14">
    <location>
        <begin position="316"/>
        <end position="783"/>
    </location>
</feature>
<comment type="subcellular location">
    <subcellularLocation>
        <location evidence="1 11">Cell outer membrane</location>
        <topology evidence="1 11">Multi-pass membrane protein</topology>
    </subcellularLocation>
</comment>
<dbReference type="RefSeq" id="WP_380891251.1">
    <property type="nucleotide sequence ID" value="NZ_JBHUDY010000002.1"/>
</dbReference>
<dbReference type="PANTHER" id="PTHR32552:SF81">
    <property type="entry name" value="TONB-DEPENDENT OUTER MEMBRANE RECEPTOR"/>
    <property type="match status" value="1"/>
</dbReference>
<dbReference type="InterPro" id="IPR000531">
    <property type="entry name" value="Beta-barrel_TonB"/>
</dbReference>
<accession>A0ABW4I7R6</accession>
<dbReference type="Pfam" id="PF00593">
    <property type="entry name" value="TonB_dep_Rec_b-barrel"/>
    <property type="match status" value="1"/>
</dbReference>
<sequence length="822" mass="90138">MARTFLFLLLGSSAVCSLTAPLLAQPPAAETARSASSDGSSDIIVTARRLEERLQDVPISVTVYNQEQLDQRNIVNPSDLSVYTPSLASNRQYGTEKSSFSIRGFVQELGTQPSVAVYFADVVAPRAQGPTPSGNGTLPGTLFDLQNVQILKGPQGTLFGRNTTGGAVLFVPRKPTDQVEGYVEGTIGNYAARRFQAVVNLPLAETFKIRLGVDRMKRDGYLHNRSGIGPDDFADVDYWGFRASALAELTPTLENYLIATYNISDTHGHLPQVFVCPRNPATRIPSQFLAPFACAQLDRQAARGDGFYDVENDVPDPMVRIEQWQIINTTTWQASDSLTIKNIISYAQITEKNRTNFFGDRFLLPLSPQLVIPFRLSAVEPGPIGPNAAQYTFTEELQFQGQIDRLKWQAGGYFEISNPTRANTQRNQLFINCANAAALQCIPALGATSSVGILDQKFRFRNIAAYAQATYDITDQFSVTGGIRYTSDRIRARARNVTTRFLGAALTPFTSCSKNPLIVLPSINDRARCEEVFVEKSARPTWLIDLDYKPTDEILLYAKYARGYRQGTINLLPLSTALNTSGPEKVDTYELGGKVSFAGAVPGIFNVAVFYNDFTDQQLQANTIPRPGVFPTNVLVNAGKSRISGLEADLSVRPFEGLRFDAGYAYLDTKLQSFVLPDLSNDPFYSGVIPTATLGGSLAFSPKHRLTLTGTYTLPLSQSVGRLSVGATYTHTSKQYANRADDPFVFQVGFNPGLLPSTNLLNVNVDWTNVGGLPFDLSVFATNVTKEKYALYSGGLLGLGYDVRVIGEPRMYGARLRYKFGS</sequence>
<name>A0ABW4I7R6_9SPHN</name>
<evidence type="ECO:0000256" key="5">
    <source>
        <dbReference type="ARBA" id="ARBA00022692"/>
    </source>
</evidence>
<feature type="signal peptide" evidence="13">
    <location>
        <begin position="1"/>
        <end position="24"/>
    </location>
</feature>
<evidence type="ECO:0000256" key="13">
    <source>
        <dbReference type="SAM" id="SignalP"/>
    </source>
</evidence>
<proteinExistence type="inferred from homology"/>
<dbReference type="Gene3D" id="2.40.170.20">
    <property type="entry name" value="TonB-dependent receptor, beta-barrel domain"/>
    <property type="match status" value="1"/>
</dbReference>
<evidence type="ECO:0000256" key="8">
    <source>
        <dbReference type="ARBA" id="ARBA00023077"/>
    </source>
</evidence>
<keyword evidence="10 11" id="KW-0998">Cell outer membrane</keyword>
<dbReference type="Pfam" id="PF07715">
    <property type="entry name" value="Plug"/>
    <property type="match status" value="1"/>
</dbReference>
<feature type="chain" id="PRO_5045497679" evidence="13">
    <location>
        <begin position="25"/>
        <end position="822"/>
    </location>
</feature>
<evidence type="ECO:0000313" key="17">
    <source>
        <dbReference type="Proteomes" id="UP001597115"/>
    </source>
</evidence>
<keyword evidence="16" id="KW-0675">Receptor</keyword>
<evidence type="ECO:0000256" key="10">
    <source>
        <dbReference type="ARBA" id="ARBA00023237"/>
    </source>
</evidence>
<keyword evidence="8 12" id="KW-0798">TonB box</keyword>
<keyword evidence="5 11" id="KW-0812">Transmembrane</keyword>